<proteinExistence type="predicted"/>
<evidence type="ECO:0000259" key="1">
    <source>
        <dbReference type="PROSITE" id="PS50225"/>
    </source>
</evidence>
<evidence type="ECO:0000313" key="2">
    <source>
        <dbReference type="EMBL" id="KAF8792683.1"/>
    </source>
</evidence>
<dbReference type="InterPro" id="IPR036036">
    <property type="entry name" value="SOCS_box-like_dom_sf"/>
</dbReference>
<name>A0A8T0FV96_ARGBR</name>
<dbReference type="SUPFAM" id="SSF158235">
    <property type="entry name" value="SOCS box-like"/>
    <property type="match status" value="1"/>
</dbReference>
<evidence type="ECO:0000313" key="3">
    <source>
        <dbReference type="Proteomes" id="UP000807504"/>
    </source>
</evidence>
<dbReference type="PROSITE" id="PS50225">
    <property type="entry name" value="SOCS"/>
    <property type="match status" value="1"/>
</dbReference>
<comment type="caution">
    <text evidence="2">The sequence shown here is derived from an EMBL/GenBank/DDBJ whole genome shotgun (WGS) entry which is preliminary data.</text>
</comment>
<protein>
    <recommendedName>
        <fullName evidence="1">SOCS box domain-containing protein</fullName>
    </recommendedName>
</protein>
<dbReference type="AlphaFoldDB" id="A0A8T0FV96"/>
<dbReference type="Gene3D" id="1.10.750.20">
    <property type="entry name" value="SOCS box"/>
    <property type="match status" value="1"/>
</dbReference>
<gene>
    <name evidence="2" type="ORF">HNY73_004253</name>
</gene>
<dbReference type="Pfam" id="PF07525">
    <property type="entry name" value="SOCS_box"/>
    <property type="match status" value="1"/>
</dbReference>
<organism evidence="2 3">
    <name type="scientific">Argiope bruennichi</name>
    <name type="common">Wasp spider</name>
    <name type="synonym">Aranea bruennichi</name>
    <dbReference type="NCBI Taxonomy" id="94029"/>
    <lineage>
        <taxon>Eukaryota</taxon>
        <taxon>Metazoa</taxon>
        <taxon>Ecdysozoa</taxon>
        <taxon>Arthropoda</taxon>
        <taxon>Chelicerata</taxon>
        <taxon>Arachnida</taxon>
        <taxon>Araneae</taxon>
        <taxon>Araneomorphae</taxon>
        <taxon>Entelegynae</taxon>
        <taxon>Araneoidea</taxon>
        <taxon>Araneidae</taxon>
        <taxon>Argiope</taxon>
    </lineage>
</organism>
<feature type="domain" description="SOCS box" evidence="1">
    <location>
        <begin position="208"/>
        <end position="247"/>
    </location>
</feature>
<dbReference type="Proteomes" id="UP000807504">
    <property type="component" value="Unassembled WGS sequence"/>
</dbReference>
<reference evidence="2" key="2">
    <citation type="submission" date="2020-06" db="EMBL/GenBank/DDBJ databases">
        <authorList>
            <person name="Sheffer M."/>
        </authorList>
    </citation>
    <scope>NUCLEOTIDE SEQUENCE</scope>
</reference>
<accession>A0A8T0FV96</accession>
<reference evidence="2" key="1">
    <citation type="journal article" date="2020" name="bioRxiv">
        <title>Chromosome-level reference genome of the European wasp spider Argiope bruennichi: a resource for studies on range expansion and evolutionary adaptation.</title>
        <authorList>
            <person name="Sheffer M.M."/>
            <person name="Hoppe A."/>
            <person name="Krehenwinkel H."/>
            <person name="Uhl G."/>
            <person name="Kuss A.W."/>
            <person name="Jensen L."/>
            <person name="Jensen C."/>
            <person name="Gillespie R.G."/>
            <person name="Hoff K.J."/>
            <person name="Prost S."/>
        </authorList>
    </citation>
    <scope>NUCLEOTIDE SEQUENCE</scope>
</reference>
<dbReference type="GO" id="GO:0035556">
    <property type="term" value="P:intracellular signal transduction"/>
    <property type="evidence" value="ECO:0007669"/>
    <property type="project" value="InterPro"/>
</dbReference>
<keyword evidence="3" id="KW-1185">Reference proteome</keyword>
<dbReference type="SMART" id="SM00969">
    <property type="entry name" value="SOCS_box"/>
    <property type="match status" value="1"/>
</dbReference>
<dbReference type="EMBL" id="JABXBU010000003">
    <property type="protein sequence ID" value="KAF8792683.1"/>
    <property type="molecule type" value="Genomic_DNA"/>
</dbReference>
<sequence length="251" mass="29804">MFVIRIKLHHGTIIYYYACPVTYAAINGDKYGLEYLLRYGFEVNEYRMEEFNKESLNPLKLRCTLALKDATKYGYINMTNSIDTHEKIERNGYNTEKCCNFQNQIDACYDEDLDIKPPSRRSIINEVIVFLMRLSTIVAKEKRSKLIHCFNYLWKSRSTPYVKVNEISEIINTEWFNKNCPYKCWLKLRPLCDDYIAEFRDISQGLVQPRSLKHLSRCAVRKSVMRSYFWKNGIDELDIPEELKAYLNLTF</sequence>
<dbReference type="InterPro" id="IPR001496">
    <property type="entry name" value="SOCS_box"/>
</dbReference>